<dbReference type="EMBL" id="JACIJP010000007">
    <property type="protein sequence ID" value="MBB6125468.1"/>
    <property type="molecule type" value="Genomic_DNA"/>
</dbReference>
<gene>
    <name evidence="1" type="ORF">FHS92_003230</name>
</gene>
<protein>
    <submittedName>
        <fullName evidence="1">Uncharacterized protein</fullName>
    </submittedName>
</protein>
<organism evidence="1 2">
    <name type="scientific">Sphingobium subterraneum</name>
    <dbReference type="NCBI Taxonomy" id="627688"/>
    <lineage>
        <taxon>Bacteria</taxon>
        <taxon>Pseudomonadati</taxon>
        <taxon>Pseudomonadota</taxon>
        <taxon>Alphaproteobacteria</taxon>
        <taxon>Sphingomonadales</taxon>
        <taxon>Sphingomonadaceae</taxon>
        <taxon>Sphingobium</taxon>
    </lineage>
</organism>
<dbReference type="Proteomes" id="UP000552700">
    <property type="component" value="Unassembled WGS sequence"/>
</dbReference>
<comment type="caution">
    <text evidence="1">The sequence shown here is derived from an EMBL/GenBank/DDBJ whole genome shotgun (WGS) entry which is preliminary data.</text>
</comment>
<dbReference type="AlphaFoldDB" id="A0A841JA72"/>
<accession>A0A841JA72</accession>
<reference evidence="1 2" key="1">
    <citation type="submission" date="2020-08" db="EMBL/GenBank/DDBJ databases">
        <title>Genomic Encyclopedia of Type Strains, Phase IV (KMG-IV): sequencing the most valuable type-strain genomes for metagenomic binning, comparative biology and taxonomic classification.</title>
        <authorList>
            <person name="Goeker M."/>
        </authorList>
    </citation>
    <scope>NUCLEOTIDE SEQUENCE [LARGE SCALE GENOMIC DNA]</scope>
    <source>
        <strain evidence="1 2">DSM 102255</strain>
    </source>
</reference>
<sequence length="37" mass="3843">MVCLSIEGGVGPLEIVDLDRQTLVGLNRPGIVGGHLD</sequence>
<evidence type="ECO:0000313" key="2">
    <source>
        <dbReference type="Proteomes" id="UP000552700"/>
    </source>
</evidence>
<name>A0A841JA72_9SPHN</name>
<proteinExistence type="predicted"/>
<keyword evidence="2" id="KW-1185">Reference proteome</keyword>
<evidence type="ECO:0000313" key="1">
    <source>
        <dbReference type="EMBL" id="MBB6125468.1"/>
    </source>
</evidence>